<dbReference type="OrthoDB" id="2590239at2759"/>
<feature type="domain" description="Svf1-like N-terminal" evidence="4">
    <location>
        <begin position="56"/>
        <end position="215"/>
    </location>
</feature>
<gene>
    <name evidence="6" type="ORF">LIPSTDRAFT_68109</name>
</gene>
<name>A0A1E3QEG6_LIPST</name>
<evidence type="ECO:0000256" key="2">
    <source>
        <dbReference type="ARBA" id="ARBA00009069"/>
    </source>
</evidence>
<dbReference type="Gene3D" id="2.40.370.10">
    <property type="entry name" value="AttH-like domain"/>
    <property type="match status" value="1"/>
</dbReference>
<reference evidence="6 7" key="1">
    <citation type="journal article" date="2016" name="Proc. Natl. Acad. Sci. U.S.A.">
        <title>Comparative genomics of biotechnologically important yeasts.</title>
        <authorList>
            <person name="Riley R."/>
            <person name="Haridas S."/>
            <person name="Wolfe K.H."/>
            <person name="Lopes M.R."/>
            <person name="Hittinger C.T."/>
            <person name="Goeker M."/>
            <person name="Salamov A.A."/>
            <person name="Wisecaver J.H."/>
            <person name="Long T.M."/>
            <person name="Calvey C.H."/>
            <person name="Aerts A.L."/>
            <person name="Barry K.W."/>
            <person name="Choi C."/>
            <person name="Clum A."/>
            <person name="Coughlan A.Y."/>
            <person name="Deshpande S."/>
            <person name="Douglass A.P."/>
            <person name="Hanson S.J."/>
            <person name="Klenk H.-P."/>
            <person name="LaButti K.M."/>
            <person name="Lapidus A."/>
            <person name="Lindquist E.A."/>
            <person name="Lipzen A.M."/>
            <person name="Meier-Kolthoff J.P."/>
            <person name="Ohm R.A."/>
            <person name="Otillar R.P."/>
            <person name="Pangilinan J.L."/>
            <person name="Peng Y."/>
            <person name="Rokas A."/>
            <person name="Rosa C.A."/>
            <person name="Scheuner C."/>
            <person name="Sibirny A.A."/>
            <person name="Slot J.C."/>
            <person name="Stielow J.B."/>
            <person name="Sun H."/>
            <person name="Kurtzman C.P."/>
            <person name="Blackwell M."/>
            <person name="Grigoriev I.V."/>
            <person name="Jeffries T.W."/>
        </authorList>
    </citation>
    <scope>NUCLEOTIDE SEQUENCE [LARGE SCALE GENOMIC DNA]</scope>
    <source>
        <strain evidence="6 7">NRRL Y-11557</strain>
    </source>
</reference>
<proteinExistence type="inferred from homology"/>
<comment type="subcellular location">
    <subcellularLocation>
        <location evidence="1">Cytoplasm</location>
    </subcellularLocation>
</comment>
<dbReference type="Pfam" id="PF17187">
    <property type="entry name" value="Svf1_C"/>
    <property type="match status" value="1"/>
</dbReference>
<evidence type="ECO:0000259" key="4">
    <source>
        <dbReference type="Pfam" id="PF08622"/>
    </source>
</evidence>
<dbReference type="EMBL" id="KV454290">
    <property type="protein sequence ID" value="ODQ75492.1"/>
    <property type="molecule type" value="Genomic_DNA"/>
</dbReference>
<dbReference type="Pfam" id="PF08622">
    <property type="entry name" value="Svf1"/>
    <property type="match status" value="1"/>
</dbReference>
<evidence type="ECO:0000256" key="1">
    <source>
        <dbReference type="ARBA" id="ARBA00004496"/>
    </source>
</evidence>
<dbReference type="SUPFAM" id="SSF159245">
    <property type="entry name" value="AttH-like"/>
    <property type="match status" value="1"/>
</dbReference>
<keyword evidence="3" id="KW-0963">Cytoplasm</keyword>
<evidence type="ECO:0008006" key="8">
    <source>
        <dbReference type="Google" id="ProtNLM"/>
    </source>
</evidence>
<dbReference type="GO" id="GO:0006979">
    <property type="term" value="P:response to oxidative stress"/>
    <property type="evidence" value="ECO:0007669"/>
    <property type="project" value="InterPro"/>
</dbReference>
<comment type="similarity">
    <text evidence="2">Belongs to the SVF1 family.</text>
</comment>
<protein>
    <recommendedName>
        <fullName evidence="8">Survival factor 1</fullName>
    </recommendedName>
</protein>
<feature type="domain" description="Svf1-like C-terminal" evidence="5">
    <location>
        <begin position="217"/>
        <end position="380"/>
    </location>
</feature>
<dbReference type="PANTHER" id="PTHR47107:SF1">
    <property type="entry name" value="CERAMIDE-BINDING PROTEIN SVF1-RELATED"/>
    <property type="match status" value="1"/>
</dbReference>
<dbReference type="InterPro" id="IPR051385">
    <property type="entry name" value="Ceramide-binding_SVF1"/>
</dbReference>
<dbReference type="InterPro" id="IPR033394">
    <property type="entry name" value="Svf1-like_C"/>
</dbReference>
<evidence type="ECO:0000256" key="3">
    <source>
        <dbReference type="ARBA" id="ARBA00022490"/>
    </source>
</evidence>
<dbReference type="PANTHER" id="PTHR47107">
    <property type="entry name" value="SVF1-LIKE PROTEIN YDR222W-RELATED"/>
    <property type="match status" value="1"/>
</dbReference>
<evidence type="ECO:0000259" key="5">
    <source>
        <dbReference type="Pfam" id="PF17187"/>
    </source>
</evidence>
<sequence>MLKWVQSGLSAVAGTAEPIYGPEAIHSVVDGLNGSNPFSEVKKEDLEWRNLPFTNVETQTFYLTTTSGHICFVQVILSNVAGLHTTSQFTCRIYHPDKPEESVWTSTHLNEFAVGADKTNFKADKLSIVLSEDLKTYTIKSSVNDKSIIDIAVVRETPGFKIGKDGMTRYGTDYEKPWGSMRHIFWPRAKVEGNITVNGHLLEVSGRAMYVMALQGMKPHHAAARWNFVNFQGPTLSAVMMEFTTPPSYGSKIVNIGAIARNNELLAATVENVAEHTETKSDAANGWPEPLEVKYEWKGTSPDEAATPLNALLEAPIPNLVERVDVMSEIPAFVKKVVAGVAGTKPYIYQYSNPASIKVKFGDEEYAESGHLYNEATFIS</sequence>
<accession>A0A1E3QEG6</accession>
<dbReference type="InterPro" id="IPR023374">
    <property type="entry name" value="AttH-like_dom_sf"/>
</dbReference>
<keyword evidence="7" id="KW-1185">Reference proteome</keyword>
<dbReference type="Proteomes" id="UP000094385">
    <property type="component" value="Unassembled WGS sequence"/>
</dbReference>
<dbReference type="InterPro" id="IPR013931">
    <property type="entry name" value="Svf1-like_N"/>
</dbReference>
<organism evidence="6 7">
    <name type="scientific">Lipomyces starkeyi NRRL Y-11557</name>
    <dbReference type="NCBI Taxonomy" id="675824"/>
    <lineage>
        <taxon>Eukaryota</taxon>
        <taxon>Fungi</taxon>
        <taxon>Dikarya</taxon>
        <taxon>Ascomycota</taxon>
        <taxon>Saccharomycotina</taxon>
        <taxon>Lipomycetes</taxon>
        <taxon>Lipomycetales</taxon>
        <taxon>Lipomycetaceae</taxon>
        <taxon>Lipomyces</taxon>
    </lineage>
</organism>
<dbReference type="AlphaFoldDB" id="A0A1E3QEG6"/>
<evidence type="ECO:0000313" key="6">
    <source>
        <dbReference type="EMBL" id="ODQ75492.1"/>
    </source>
</evidence>
<evidence type="ECO:0000313" key="7">
    <source>
        <dbReference type="Proteomes" id="UP000094385"/>
    </source>
</evidence>
<dbReference type="GO" id="GO:0005737">
    <property type="term" value="C:cytoplasm"/>
    <property type="evidence" value="ECO:0007669"/>
    <property type="project" value="UniProtKB-SubCell"/>
</dbReference>